<evidence type="ECO:0000313" key="8">
    <source>
        <dbReference type="EMBL" id="RWR83712.1"/>
    </source>
</evidence>
<gene>
    <name evidence="8" type="ORF">CKAN_01247300</name>
</gene>
<comment type="subcellular location">
    <subcellularLocation>
        <location evidence="1">Membrane</location>
        <topology evidence="1">Single-pass type I membrane protein</topology>
    </subcellularLocation>
</comment>
<evidence type="ECO:0000313" key="9">
    <source>
        <dbReference type="Proteomes" id="UP000283530"/>
    </source>
</evidence>
<sequence>MIGRRKKFDAFTEHSSQLDFPLWVYDQLNNGEEMVMEDIENNDKETTKKMMIVELWCIQLKPKERPSMSRVIEMLEGSINDLHMPAKPLLSSPHMLDQD</sequence>
<dbReference type="GO" id="GO:0004674">
    <property type="term" value="F:protein serine/threonine kinase activity"/>
    <property type="evidence" value="ECO:0007669"/>
    <property type="project" value="UniProtKB-KW"/>
</dbReference>
<evidence type="ECO:0000256" key="7">
    <source>
        <dbReference type="ARBA" id="ARBA00023180"/>
    </source>
</evidence>
<evidence type="ECO:0000256" key="4">
    <source>
        <dbReference type="ARBA" id="ARBA00022729"/>
    </source>
</evidence>
<keyword evidence="7" id="KW-0325">Glycoprotein</keyword>
<dbReference type="OrthoDB" id="986097at2759"/>
<dbReference type="Gene3D" id="1.10.510.10">
    <property type="entry name" value="Transferase(Phosphotransferase) domain 1"/>
    <property type="match status" value="1"/>
</dbReference>
<dbReference type="InterPro" id="IPR045874">
    <property type="entry name" value="LRK10/LRL21-25-like"/>
</dbReference>
<keyword evidence="4" id="KW-0732">Signal</keyword>
<evidence type="ECO:0000256" key="2">
    <source>
        <dbReference type="ARBA" id="ARBA00022527"/>
    </source>
</evidence>
<accession>A0A3S3QDM4</accession>
<keyword evidence="2" id="KW-0723">Serine/threonine-protein kinase</keyword>
<dbReference type="EMBL" id="QPKB01000004">
    <property type="protein sequence ID" value="RWR83712.1"/>
    <property type="molecule type" value="Genomic_DNA"/>
</dbReference>
<keyword evidence="3" id="KW-0812">Transmembrane</keyword>
<name>A0A3S3QDM4_9MAGN</name>
<keyword evidence="5" id="KW-1133">Transmembrane helix</keyword>
<dbReference type="PANTHER" id="PTHR27009">
    <property type="entry name" value="RUST RESISTANCE KINASE LR10-RELATED"/>
    <property type="match status" value="1"/>
</dbReference>
<evidence type="ECO:0000256" key="5">
    <source>
        <dbReference type="ARBA" id="ARBA00022989"/>
    </source>
</evidence>
<protein>
    <submittedName>
        <fullName evidence="8">Rust resistance kinase Lr10-like protein</fullName>
    </submittedName>
</protein>
<comment type="caution">
    <text evidence="8">The sequence shown here is derived from an EMBL/GenBank/DDBJ whole genome shotgun (WGS) entry which is preliminary data.</text>
</comment>
<evidence type="ECO:0000256" key="1">
    <source>
        <dbReference type="ARBA" id="ARBA00004479"/>
    </source>
</evidence>
<organism evidence="8 9">
    <name type="scientific">Cinnamomum micranthum f. kanehirae</name>
    <dbReference type="NCBI Taxonomy" id="337451"/>
    <lineage>
        <taxon>Eukaryota</taxon>
        <taxon>Viridiplantae</taxon>
        <taxon>Streptophyta</taxon>
        <taxon>Embryophyta</taxon>
        <taxon>Tracheophyta</taxon>
        <taxon>Spermatophyta</taxon>
        <taxon>Magnoliopsida</taxon>
        <taxon>Magnoliidae</taxon>
        <taxon>Laurales</taxon>
        <taxon>Lauraceae</taxon>
        <taxon>Cinnamomum</taxon>
    </lineage>
</organism>
<keyword evidence="8" id="KW-0808">Transferase</keyword>
<proteinExistence type="predicted"/>
<keyword evidence="6" id="KW-0472">Membrane</keyword>
<reference evidence="8 9" key="1">
    <citation type="journal article" date="2019" name="Nat. Plants">
        <title>Stout camphor tree genome fills gaps in understanding of flowering plant genome evolution.</title>
        <authorList>
            <person name="Chaw S.M."/>
            <person name="Liu Y.C."/>
            <person name="Wu Y.W."/>
            <person name="Wang H.Y."/>
            <person name="Lin C.I."/>
            <person name="Wu C.S."/>
            <person name="Ke H.M."/>
            <person name="Chang L.Y."/>
            <person name="Hsu C.Y."/>
            <person name="Yang H.T."/>
            <person name="Sudianto E."/>
            <person name="Hsu M.H."/>
            <person name="Wu K.P."/>
            <person name="Wang L.N."/>
            <person name="Leebens-Mack J.H."/>
            <person name="Tsai I.J."/>
        </authorList>
    </citation>
    <scope>NUCLEOTIDE SEQUENCE [LARGE SCALE GENOMIC DNA]</scope>
    <source>
        <strain evidence="9">cv. Chaw 1501</strain>
        <tissue evidence="8">Young leaves</tissue>
    </source>
</reference>
<dbReference type="GO" id="GO:0016020">
    <property type="term" value="C:membrane"/>
    <property type="evidence" value="ECO:0007669"/>
    <property type="project" value="UniProtKB-SubCell"/>
</dbReference>
<dbReference type="Proteomes" id="UP000283530">
    <property type="component" value="Unassembled WGS sequence"/>
</dbReference>
<keyword evidence="9" id="KW-1185">Reference proteome</keyword>
<dbReference type="AlphaFoldDB" id="A0A3S3QDM4"/>
<evidence type="ECO:0000256" key="3">
    <source>
        <dbReference type="ARBA" id="ARBA00022692"/>
    </source>
</evidence>
<evidence type="ECO:0000256" key="6">
    <source>
        <dbReference type="ARBA" id="ARBA00023136"/>
    </source>
</evidence>
<dbReference type="STRING" id="337451.A0A3S3QDM4"/>
<keyword evidence="8" id="KW-0418">Kinase</keyword>